<accession>A0A554XEZ9</accession>
<evidence type="ECO:0000313" key="2">
    <source>
        <dbReference type="EMBL" id="TSE34418.1"/>
    </source>
</evidence>
<dbReference type="AlphaFoldDB" id="A0A554XEZ9"/>
<dbReference type="OrthoDB" id="9150455at2"/>
<gene>
    <name evidence="2" type="ORF">Tchar_01393</name>
</gene>
<evidence type="ECO:0000256" key="1">
    <source>
        <dbReference type="SAM" id="SignalP"/>
    </source>
</evidence>
<protein>
    <submittedName>
        <fullName evidence="2">Uncharacterized protein</fullName>
    </submittedName>
</protein>
<feature type="chain" id="PRO_5021962623" evidence="1">
    <location>
        <begin position="22"/>
        <end position="200"/>
    </location>
</feature>
<dbReference type="EMBL" id="VJON01000019">
    <property type="protein sequence ID" value="TSE34418.1"/>
    <property type="molecule type" value="Genomic_DNA"/>
</dbReference>
<organism evidence="2 3">
    <name type="scientific">Tepidimonas charontis</name>
    <dbReference type="NCBI Taxonomy" id="2267262"/>
    <lineage>
        <taxon>Bacteria</taxon>
        <taxon>Pseudomonadati</taxon>
        <taxon>Pseudomonadota</taxon>
        <taxon>Betaproteobacteria</taxon>
        <taxon>Burkholderiales</taxon>
        <taxon>Tepidimonas</taxon>
    </lineage>
</organism>
<evidence type="ECO:0000313" key="3">
    <source>
        <dbReference type="Proteomes" id="UP000318294"/>
    </source>
</evidence>
<dbReference type="Proteomes" id="UP000318294">
    <property type="component" value="Unassembled WGS sequence"/>
</dbReference>
<reference evidence="2 3" key="1">
    <citation type="submission" date="2019-07" db="EMBL/GenBank/DDBJ databases">
        <title>Tepidimonas charontis SPSP-6 draft genome.</title>
        <authorList>
            <person name="Da Costa M.S."/>
            <person name="Froufe H.J.C."/>
            <person name="Egas C."/>
            <person name="Albuquerque L."/>
        </authorList>
    </citation>
    <scope>NUCLEOTIDE SEQUENCE [LARGE SCALE GENOMIC DNA]</scope>
    <source>
        <strain evidence="2 3">SPSP-6</strain>
    </source>
</reference>
<keyword evidence="3" id="KW-1185">Reference proteome</keyword>
<keyword evidence="1" id="KW-0732">Signal</keyword>
<dbReference type="RefSeq" id="WP_144328342.1">
    <property type="nucleotide sequence ID" value="NZ_VJON01000019.1"/>
</dbReference>
<name>A0A554XEZ9_9BURK</name>
<feature type="signal peptide" evidence="1">
    <location>
        <begin position="1"/>
        <end position="21"/>
    </location>
</feature>
<proteinExistence type="predicted"/>
<sequence length="200" mass="21225">MGRLKTLLLPLLTAAAAAAHAGVYCSGYTAQLSVATPVPADIVGRPGGVAVWIMSPYEQYGAYLSQDGRWIYDRTPQYGDYRPALSMPASVAVSACVPDFARIDEYGEVGCAQATYGTAGWHVLIAPGGLTAQAEARVDSTQQRMADINASLVAQGRQPRPFDRQRWIEAEVLKNGRNNARAVLTVPAIDCSPPDTGGGD</sequence>
<comment type="caution">
    <text evidence="2">The sequence shown here is derived from an EMBL/GenBank/DDBJ whole genome shotgun (WGS) entry which is preliminary data.</text>
</comment>